<gene>
    <name evidence="1" type="ORF">HYN48_06285</name>
</gene>
<evidence type="ECO:0000313" key="1">
    <source>
        <dbReference type="EMBL" id="AWA29720.1"/>
    </source>
</evidence>
<accession>A0A2S0REJ7</accession>
<dbReference type="AlphaFoldDB" id="A0A2S0REJ7"/>
<protein>
    <recommendedName>
        <fullName evidence="3">Globin</fullName>
    </recommendedName>
</protein>
<dbReference type="OrthoDB" id="25954at2"/>
<evidence type="ECO:0008006" key="3">
    <source>
        <dbReference type="Google" id="ProtNLM"/>
    </source>
</evidence>
<sequence>MRDIETRADIEQLMGLFYQALLEDPAISYIFTEVARVNLERHLPVIVDFWQQILVQTRHYQNNVFEIHKMLHGKSALTKVHFAIWLSHLNYVVDRHFLGPNAEKIKTSALSIATIMQLKLL</sequence>
<dbReference type="Proteomes" id="UP000244193">
    <property type="component" value="Chromosome"/>
</dbReference>
<dbReference type="GO" id="GO:0020037">
    <property type="term" value="F:heme binding"/>
    <property type="evidence" value="ECO:0007669"/>
    <property type="project" value="InterPro"/>
</dbReference>
<dbReference type="EMBL" id="CP028811">
    <property type="protein sequence ID" value="AWA29720.1"/>
    <property type="molecule type" value="Genomic_DNA"/>
</dbReference>
<dbReference type="CDD" id="cd08916">
    <property type="entry name" value="TrHb3_P"/>
    <property type="match status" value="1"/>
</dbReference>
<reference evidence="1 2" key="1">
    <citation type="submission" date="2018-04" db="EMBL/GenBank/DDBJ databases">
        <title>Genome sequencing of Flavobacterium sp. HYN0048.</title>
        <authorList>
            <person name="Yi H."/>
            <person name="Baek C."/>
        </authorList>
    </citation>
    <scope>NUCLEOTIDE SEQUENCE [LARGE SCALE GENOMIC DNA]</scope>
    <source>
        <strain evidence="1 2">HYN0048</strain>
    </source>
</reference>
<keyword evidence="2" id="KW-1185">Reference proteome</keyword>
<organism evidence="1 2">
    <name type="scientific">Flavobacterium magnum</name>
    <dbReference type="NCBI Taxonomy" id="2162713"/>
    <lineage>
        <taxon>Bacteria</taxon>
        <taxon>Pseudomonadati</taxon>
        <taxon>Bacteroidota</taxon>
        <taxon>Flavobacteriia</taxon>
        <taxon>Flavobacteriales</taxon>
        <taxon>Flavobacteriaceae</taxon>
        <taxon>Flavobacterium</taxon>
    </lineage>
</organism>
<dbReference type="RefSeq" id="WP_108370304.1">
    <property type="nucleotide sequence ID" value="NZ_CP028811.1"/>
</dbReference>
<dbReference type="InterPro" id="IPR009050">
    <property type="entry name" value="Globin-like_sf"/>
</dbReference>
<evidence type="ECO:0000313" key="2">
    <source>
        <dbReference type="Proteomes" id="UP000244193"/>
    </source>
</evidence>
<proteinExistence type="predicted"/>
<dbReference type="GO" id="GO:0019825">
    <property type="term" value="F:oxygen binding"/>
    <property type="evidence" value="ECO:0007669"/>
    <property type="project" value="InterPro"/>
</dbReference>
<dbReference type="Gene3D" id="1.10.490.10">
    <property type="entry name" value="Globins"/>
    <property type="match status" value="1"/>
</dbReference>
<dbReference type="SUPFAM" id="SSF46458">
    <property type="entry name" value="Globin-like"/>
    <property type="match status" value="1"/>
</dbReference>
<dbReference type="KEGG" id="fmg:HYN48_06285"/>
<dbReference type="InterPro" id="IPR012292">
    <property type="entry name" value="Globin/Proto"/>
</dbReference>
<name>A0A2S0REJ7_9FLAO</name>